<dbReference type="InterPro" id="IPR018149">
    <property type="entry name" value="Lys-tRNA-synth_II_C"/>
</dbReference>
<dbReference type="Gene3D" id="2.40.50.140">
    <property type="entry name" value="Nucleic acid-binding proteins"/>
    <property type="match status" value="1"/>
</dbReference>
<reference evidence="11 12" key="1">
    <citation type="journal article" date="2011" name="J. Bacteriol.">
        <title>Complete genome sequences of two hemotropic Mycoplasmas, Mycoplasma haemofelis strain Ohio2 and Mycoplasma suis strain Illinois.</title>
        <authorList>
            <person name="Messick J.B."/>
            <person name="Santos A.P."/>
            <person name="Guimaraes A.M."/>
        </authorList>
    </citation>
    <scope>NUCLEOTIDE SEQUENCE [LARGE SCALE GENOMIC DNA]</scope>
    <source>
        <strain evidence="11 12">Illinois</strain>
    </source>
</reference>
<keyword evidence="8 9" id="KW-0479">Metal-binding</keyword>
<dbReference type="EMBL" id="CP002525">
    <property type="protein sequence ID" value="ADX97885.1"/>
    <property type="molecule type" value="Genomic_DNA"/>
</dbReference>
<keyword evidence="2 8" id="KW-0436">Ligase</keyword>
<dbReference type="RefSeq" id="WP_013608992.1">
    <property type="nucleotide sequence ID" value="NC_015155.1"/>
</dbReference>
<comment type="cofactor">
    <cofactor evidence="8 9">
        <name>Mg(2+)</name>
        <dbReference type="ChEBI" id="CHEBI:18420"/>
    </cofactor>
    <text evidence="8 9">Binds 3 Mg(2+) ions per subunit.</text>
</comment>
<feature type="domain" description="Aminoacyl-transfer RNA synthetases class-II family profile" evidence="10">
    <location>
        <begin position="169"/>
        <end position="477"/>
    </location>
</feature>
<dbReference type="PROSITE" id="PS50862">
    <property type="entry name" value="AA_TRNA_LIGASE_II"/>
    <property type="match status" value="1"/>
</dbReference>
<keyword evidence="8 9" id="KW-0460">Magnesium</keyword>
<evidence type="ECO:0000256" key="4">
    <source>
        <dbReference type="ARBA" id="ARBA00022840"/>
    </source>
</evidence>
<accession>F0QQW5</accession>
<dbReference type="Gene3D" id="3.30.930.10">
    <property type="entry name" value="Bira Bifunctional Protein, Domain 2"/>
    <property type="match status" value="1"/>
</dbReference>
<dbReference type="InterPro" id="IPR004364">
    <property type="entry name" value="Aa-tRNA-synt_II"/>
</dbReference>
<dbReference type="Pfam" id="PF01336">
    <property type="entry name" value="tRNA_anti-codon"/>
    <property type="match status" value="1"/>
</dbReference>
<gene>
    <name evidence="8 11" type="primary">lysS</name>
    <name evidence="11" type="ordered locus">MSU_0343</name>
</gene>
<evidence type="ECO:0000256" key="5">
    <source>
        <dbReference type="ARBA" id="ARBA00022917"/>
    </source>
</evidence>
<dbReference type="AlphaFoldDB" id="F0QQW5"/>
<dbReference type="Proteomes" id="UP000007484">
    <property type="component" value="Chromosome"/>
</dbReference>
<dbReference type="InterPro" id="IPR006195">
    <property type="entry name" value="aa-tRNA-synth_II"/>
</dbReference>
<protein>
    <recommendedName>
        <fullName evidence="8">Lysine--tRNA ligase</fullName>
        <ecNumber evidence="8">6.1.1.6</ecNumber>
    </recommendedName>
    <alternativeName>
        <fullName evidence="8">Lysyl-tRNA synthetase</fullName>
        <shortName evidence="8">LysRS</shortName>
    </alternativeName>
</protein>
<dbReference type="GO" id="GO:0000287">
    <property type="term" value="F:magnesium ion binding"/>
    <property type="evidence" value="ECO:0007669"/>
    <property type="project" value="UniProtKB-UniRule"/>
</dbReference>
<dbReference type="GO" id="GO:0005829">
    <property type="term" value="C:cytosol"/>
    <property type="evidence" value="ECO:0007669"/>
    <property type="project" value="TreeGrafter"/>
</dbReference>
<dbReference type="PANTHER" id="PTHR42918:SF6">
    <property type="entry name" value="ELONGATION FACTOR P--(R)-BETA-LYSINE LIGASE"/>
    <property type="match status" value="1"/>
</dbReference>
<keyword evidence="12" id="KW-1185">Reference proteome</keyword>
<dbReference type="HOGENOM" id="CLU_008255_6_0_14"/>
<comment type="subunit">
    <text evidence="1 8">Homodimer.</text>
</comment>
<keyword evidence="5 8" id="KW-0648">Protein biosynthesis</keyword>
<dbReference type="InterPro" id="IPR002313">
    <property type="entry name" value="Lys-tRNA-ligase_II"/>
</dbReference>
<dbReference type="InterPro" id="IPR044136">
    <property type="entry name" value="Lys-tRNA-ligase_II_N"/>
</dbReference>
<dbReference type="SUPFAM" id="SSF50249">
    <property type="entry name" value="Nucleic acid-binding proteins"/>
    <property type="match status" value="1"/>
</dbReference>
<dbReference type="HAMAP" id="MF_00252">
    <property type="entry name" value="Lys_tRNA_synth_class2"/>
    <property type="match status" value="1"/>
</dbReference>
<dbReference type="InterPro" id="IPR012340">
    <property type="entry name" value="NA-bd_OB-fold"/>
</dbReference>
<evidence type="ECO:0000259" key="10">
    <source>
        <dbReference type="PROSITE" id="PS50862"/>
    </source>
</evidence>
<keyword evidence="6 8" id="KW-0030">Aminoacyl-tRNA synthetase</keyword>
<feature type="binding site" evidence="8">
    <location>
        <position position="397"/>
    </location>
    <ligand>
        <name>Mg(2+)</name>
        <dbReference type="ChEBI" id="CHEBI:18420"/>
        <label>1</label>
    </ligand>
</feature>
<evidence type="ECO:0000256" key="8">
    <source>
        <dbReference type="HAMAP-Rule" id="MF_00252"/>
    </source>
</evidence>
<dbReference type="GO" id="GO:0000049">
    <property type="term" value="F:tRNA binding"/>
    <property type="evidence" value="ECO:0007669"/>
    <property type="project" value="TreeGrafter"/>
</dbReference>
<evidence type="ECO:0000256" key="2">
    <source>
        <dbReference type="ARBA" id="ARBA00022598"/>
    </source>
</evidence>
<dbReference type="SUPFAM" id="SSF55681">
    <property type="entry name" value="Class II aaRS and biotin synthetases"/>
    <property type="match status" value="1"/>
</dbReference>
<evidence type="ECO:0000256" key="3">
    <source>
        <dbReference type="ARBA" id="ARBA00022741"/>
    </source>
</evidence>
<feature type="binding site" evidence="8">
    <location>
        <position position="404"/>
    </location>
    <ligand>
        <name>Mg(2+)</name>
        <dbReference type="ChEBI" id="CHEBI:18420"/>
        <label>1</label>
    </ligand>
</feature>
<feature type="binding site" evidence="8">
    <location>
        <position position="404"/>
    </location>
    <ligand>
        <name>Mg(2+)</name>
        <dbReference type="ChEBI" id="CHEBI:18420"/>
        <label>2</label>
    </ligand>
</feature>
<dbReference type="PRINTS" id="PR00982">
    <property type="entry name" value="TRNASYNTHLYS"/>
</dbReference>
<name>F0QQW5_MYCSL</name>
<sequence>MDFKKLNDQEIVRREKLNKLIELGKSPYKVEKVDVTFSLSDVISRGLEITQSFCCAGRVLLIRRTFFVLSENGKRLQAYINIKEDQGKELFKYFDEFVDIGDYLSISGNLFTTKTGELTVNVSSLQIISKSLKPLPEKRVGITNPELMMRNRVGALLVNNDLLEDLGWRSKIIFELRNYLNSLGYLEFETPILHKIAGGAVAKPFKTFHNSLKEELFLRIATELHLKRLIVSGFTKVFEIGKSFRNEGIDSTHNPEFTSIEIYTTYLDMELTMDLTENIILHLNKLISERTAGEERQRGISSLTFERKAIWELLQEKLNVDFLNNPPSLEEMLKLASKWNIHLEEHEKNWSSIYEKLFEDLISPELKNPTFVYGFSSELSPLAKKDFSNERFARRFELYMDGVELANGFSEQNDPEEQLNQFKLQASRETSQGGVDYDYISCLEYGLPPTGGVGIGLDRLIMFLLNRQSIKEIIAFPHLKG</sequence>
<dbReference type="EC" id="6.1.1.6" evidence="8"/>
<keyword evidence="8" id="KW-0963">Cytoplasm</keyword>
<evidence type="ECO:0000313" key="12">
    <source>
        <dbReference type="Proteomes" id="UP000007484"/>
    </source>
</evidence>
<comment type="subcellular location">
    <subcellularLocation>
        <location evidence="8">Cytoplasm</location>
    </subcellularLocation>
</comment>
<evidence type="ECO:0000313" key="11">
    <source>
        <dbReference type="EMBL" id="ADX97885.1"/>
    </source>
</evidence>
<evidence type="ECO:0000256" key="6">
    <source>
        <dbReference type="ARBA" id="ARBA00023146"/>
    </source>
</evidence>
<evidence type="ECO:0000256" key="1">
    <source>
        <dbReference type="ARBA" id="ARBA00011738"/>
    </source>
</evidence>
<comment type="catalytic activity">
    <reaction evidence="7 8 9">
        <text>tRNA(Lys) + L-lysine + ATP = L-lysyl-tRNA(Lys) + AMP + diphosphate</text>
        <dbReference type="Rhea" id="RHEA:20792"/>
        <dbReference type="Rhea" id="RHEA-COMP:9696"/>
        <dbReference type="Rhea" id="RHEA-COMP:9697"/>
        <dbReference type="ChEBI" id="CHEBI:30616"/>
        <dbReference type="ChEBI" id="CHEBI:32551"/>
        <dbReference type="ChEBI" id="CHEBI:33019"/>
        <dbReference type="ChEBI" id="CHEBI:78442"/>
        <dbReference type="ChEBI" id="CHEBI:78529"/>
        <dbReference type="ChEBI" id="CHEBI:456215"/>
        <dbReference type="EC" id="6.1.1.6"/>
    </reaction>
</comment>
<dbReference type="PANTHER" id="PTHR42918">
    <property type="entry name" value="LYSYL-TRNA SYNTHETASE"/>
    <property type="match status" value="1"/>
</dbReference>
<dbReference type="KEGG" id="mss:MSU_0343"/>
<comment type="similarity">
    <text evidence="8">Belongs to the class-II aminoacyl-tRNA synthetase family.</text>
</comment>
<evidence type="ECO:0000256" key="9">
    <source>
        <dbReference type="RuleBase" id="RU000336"/>
    </source>
</evidence>
<dbReference type="GO" id="GO:0006430">
    <property type="term" value="P:lysyl-tRNA aminoacylation"/>
    <property type="evidence" value="ECO:0007669"/>
    <property type="project" value="UniProtKB-UniRule"/>
</dbReference>
<evidence type="ECO:0000256" key="7">
    <source>
        <dbReference type="ARBA" id="ARBA00048573"/>
    </source>
</evidence>
<keyword evidence="3 8" id="KW-0547">Nucleotide-binding</keyword>
<dbReference type="GO" id="GO:0004824">
    <property type="term" value="F:lysine-tRNA ligase activity"/>
    <property type="evidence" value="ECO:0007669"/>
    <property type="project" value="UniProtKB-UniRule"/>
</dbReference>
<dbReference type="InterPro" id="IPR004365">
    <property type="entry name" value="NA-bd_OB_tRNA"/>
</dbReference>
<organism evidence="11 12">
    <name type="scientific">Mycoplasma suis (strain Illinois)</name>
    <dbReference type="NCBI Taxonomy" id="768700"/>
    <lineage>
        <taxon>Bacteria</taxon>
        <taxon>Bacillati</taxon>
        <taxon>Mycoplasmatota</taxon>
        <taxon>Mollicutes</taxon>
        <taxon>Mycoplasmataceae</taxon>
        <taxon>Mycoplasma</taxon>
    </lineage>
</organism>
<dbReference type="CDD" id="cd04322">
    <property type="entry name" value="LysRS_N"/>
    <property type="match status" value="1"/>
</dbReference>
<proteinExistence type="inferred from homology"/>
<dbReference type="NCBIfam" id="TIGR00499">
    <property type="entry name" value="lysS_bact"/>
    <property type="match status" value="1"/>
</dbReference>
<dbReference type="NCBIfam" id="NF001756">
    <property type="entry name" value="PRK00484.1"/>
    <property type="match status" value="1"/>
</dbReference>
<dbReference type="GO" id="GO:0005524">
    <property type="term" value="F:ATP binding"/>
    <property type="evidence" value="ECO:0007669"/>
    <property type="project" value="UniProtKB-UniRule"/>
</dbReference>
<dbReference type="Pfam" id="PF00152">
    <property type="entry name" value="tRNA-synt_2"/>
    <property type="match status" value="1"/>
</dbReference>
<dbReference type="STRING" id="768700.MSU_0343"/>
<dbReference type="InterPro" id="IPR045864">
    <property type="entry name" value="aa-tRNA-synth_II/BPL/LPL"/>
</dbReference>
<keyword evidence="4 8" id="KW-0067">ATP-binding</keyword>